<dbReference type="Proteomes" id="UP000188298">
    <property type="component" value="Chromosome"/>
</dbReference>
<organism evidence="1 2">
    <name type="scientific">Helicobacter bilis</name>
    <dbReference type="NCBI Taxonomy" id="37372"/>
    <lineage>
        <taxon>Bacteria</taxon>
        <taxon>Pseudomonadati</taxon>
        <taxon>Campylobacterota</taxon>
        <taxon>Epsilonproteobacteria</taxon>
        <taxon>Campylobacterales</taxon>
        <taxon>Helicobacteraceae</taxon>
        <taxon>Helicobacter</taxon>
    </lineage>
</organism>
<dbReference type="AlphaFoldDB" id="A0A1Q2LGK9"/>
<evidence type="ECO:0000313" key="1">
    <source>
        <dbReference type="EMBL" id="AQQ59564.1"/>
    </source>
</evidence>
<dbReference type="RefSeq" id="WP_077388561.1">
    <property type="nucleotide sequence ID" value="NZ_CP019645.1"/>
</dbReference>
<accession>A0A1Q2LGK9</accession>
<sequence length="217" mass="25469">MQRIFITTIWCYAISVLLCQNLVAQEKITIKIEGTCVALQDFTKDQKDVLMYAYYYGRDHGFGYLMAAIAWKESCAGEYLLNFSDPSAGIYHAHIPNVIRKYTSYQDSSFLRNVVGQMLISDPMFASSIALDNLRYWHKVHKGDLHKIIKSYNKGFAWRNRENVNRQAQAYYIDIMRKINELEVFIPQYIHTYKLQAPYRDFKVKFDEKKGKETQAK</sequence>
<dbReference type="EMBL" id="CP019645">
    <property type="protein sequence ID" value="AQQ59564.1"/>
    <property type="molecule type" value="Genomic_DNA"/>
</dbReference>
<gene>
    <name evidence="1" type="ORF">XJ32_05035</name>
</gene>
<evidence type="ECO:0008006" key="3">
    <source>
        <dbReference type="Google" id="ProtNLM"/>
    </source>
</evidence>
<reference evidence="1 2" key="1">
    <citation type="submission" date="2017-02" db="EMBL/GenBank/DDBJ databases">
        <title>Whole genome sequencing of Helicobacter bilis strain AAQJH.</title>
        <authorList>
            <person name="Conlan S."/>
            <person name="Thomas P.J."/>
            <person name="Mullikin J."/>
            <person name="Palmore T.N."/>
            <person name="Frank K.M."/>
            <person name="Segre J.A."/>
        </authorList>
    </citation>
    <scope>NUCLEOTIDE SEQUENCE [LARGE SCALE GENOMIC DNA]</scope>
    <source>
        <strain evidence="1 2">AAQJH</strain>
    </source>
</reference>
<protein>
    <recommendedName>
        <fullName evidence="3">Transglycosylase SLT domain-containing protein</fullName>
    </recommendedName>
</protein>
<evidence type="ECO:0000313" key="2">
    <source>
        <dbReference type="Proteomes" id="UP000188298"/>
    </source>
</evidence>
<proteinExistence type="predicted"/>
<dbReference type="KEGG" id="hbl:XJ32_05035"/>
<name>A0A1Q2LGK9_9HELI</name>